<dbReference type="Proteomes" id="UP000183987">
    <property type="component" value="Unassembled WGS sequence"/>
</dbReference>
<dbReference type="InterPro" id="IPR022837">
    <property type="entry name" value="MsrQ-like"/>
</dbReference>
<evidence type="ECO:0000313" key="10">
    <source>
        <dbReference type="Proteomes" id="UP000183987"/>
    </source>
</evidence>
<keyword evidence="7" id="KW-1003">Cell membrane</keyword>
<comment type="cofactor">
    <cofactor evidence="7">
        <name>heme b</name>
        <dbReference type="ChEBI" id="CHEBI:60344"/>
    </cofactor>
    <text evidence="7">Binds 1 heme b (iron(II)-protoporphyrin IX) group per subunit.</text>
</comment>
<evidence type="ECO:0000256" key="4">
    <source>
        <dbReference type="ARBA" id="ARBA00022989"/>
    </source>
</evidence>
<dbReference type="NCBIfam" id="NF003833">
    <property type="entry name" value="PRK05419.1-5"/>
    <property type="match status" value="1"/>
</dbReference>
<dbReference type="GO" id="GO:0005886">
    <property type="term" value="C:plasma membrane"/>
    <property type="evidence" value="ECO:0007669"/>
    <property type="project" value="UniProtKB-SubCell"/>
</dbReference>
<dbReference type="PANTHER" id="PTHR36964">
    <property type="entry name" value="PROTEIN-METHIONINE-SULFOXIDE REDUCTASE HEME-BINDING SUBUNIT MSRQ"/>
    <property type="match status" value="1"/>
</dbReference>
<dbReference type="STRING" id="366533.SAMN05444339_1031"/>
<keyword evidence="7" id="KW-0479">Metal-binding</keyword>
<dbReference type="GO" id="GO:0030091">
    <property type="term" value="P:protein repair"/>
    <property type="evidence" value="ECO:0007669"/>
    <property type="project" value="UniProtKB-UniRule"/>
</dbReference>
<protein>
    <recommendedName>
        <fullName evidence="7">Protein-methionine-sulfoxide reductase heme-binding subunit MsrQ</fullName>
    </recommendedName>
    <alternativeName>
        <fullName evidence="7">Flavocytochrome MsrQ</fullName>
    </alternativeName>
</protein>
<dbReference type="EMBL" id="FQUE01000003">
    <property type="protein sequence ID" value="SHF00896.1"/>
    <property type="molecule type" value="Genomic_DNA"/>
</dbReference>
<keyword evidence="2 7" id="KW-0813">Transport</keyword>
<keyword evidence="4 7" id="KW-1133">Transmembrane helix</keyword>
<dbReference type="AlphaFoldDB" id="A0A1M4Y5K2"/>
<comment type="similarity">
    <text evidence="7">Belongs to the MsrQ family.</text>
</comment>
<evidence type="ECO:0000256" key="3">
    <source>
        <dbReference type="ARBA" id="ARBA00022692"/>
    </source>
</evidence>
<accession>A0A1M4Y5K2</accession>
<comment type="subunit">
    <text evidence="7">Heterodimer of a catalytic subunit (MsrP) and a heme-binding subunit (MsrQ).</text>
</comment>
<proteinExistence type="inferred from homology"/>
<keyword evidence="10" id="KW-1185">Reference proteome</keyword>
<keyword evidence="5 7" id="KW-0408">Iron</keyword>
<name>A0A1M4Y5K2_LOKAT</name>
<dbReference type="PANTHER" id="PTHR36964:SF1">
    <property type="entry name" value="PROTEIN-METHIONINE-SULFOXIDE REDUCTASE HEME-BINDING SUBUNIT MSRQ"/>
    <property type="match status" value="1"/>
</dbReference>
<dbReference type="GO" id="GO:0046872">
    <property type="term" value="F:metal ion binding"/>
    <property type="evidence" value="ECO:0007669"/>
    <property type="project" value="UniProtKB-KW"/>
</dbReference>
<keyword evidence="3 7" id="KW-0812">Transmembrane</keyword>
<gene>
    <name evidence="7" type="primary">msrQ</name>
    <name evidence="9" type="ORF">SAMN05444339_1031</name>
</gene>
<feature type="transmembrane region" description="Helical" evidence="7">
    <location>
        <begin position="180"/>
        <end position="197"/>
    </location>
</feature>
<dbReference type="GO" id="GO:0020037">
    <property type="term" value="F:heme binding"/>
    <property type="evidence" value="ECO:0007669"/>
    <property type="project" value="UniProtKB-UniRule"/>
</dbReference>
<dbReference type="Pfam" id="PF01794">
    <property type="entry name" value="Ferric_reduct"/>
    <property type="match status" value="1"/>
</dbReference>
<comment type="cofactor">
    <cofactor evidence="7">
        <name>FMN</name>
        <dbReference type="ChEBI" id="CHEBI:58210"/>
    </cofactor>
    <text evidence="7">Binds 1 FMN per subunit.</text>
</comment>
<evidence type="ECO:0000256" key="6">
    <source>
        <dbReference type="ARBA" id="ARBA00023136"/>
    </source>
</evidence>
<feature type="transmembrane region" description="Helical" evidence="7">
    <location>
        <begin position="118"/>
        <end position="136"/>
    </location>
</feature>
<dbReference type="GO" id="GO:0016679">
    <property type="term" value="F:oxidoreductase activity, acting on diphenols and related substances as donors"/>
    <property type="evidence" value="ECO:0007669"/>
    <property type="project" value="TreeGrafter"/>
</dbReference>
<keyword evidence="7" id="KW-0288">FMN</keyword>
<feature type="transmembrane region" description="Helical" evidence="7">
    <location>
        <begin position="53"/>
        <end position="73"/>
    </location>
</feature>
<dbReference type="GO" id="GO:0010181">
    <property type="term" value="F:FMN binding"/>
    <property type="evidence" value="ECO:0007669"/>
    <property type="project" value="UniProtKB-UniRule"/>
</dbReference>
<dbReference type="HAMAP" id="MF_01207">
    <property type="entry name" value="MsrQ"/>
    <property type="match status" value="1"/>
</dbReference>
<feature type="domain" description="Ferric oxidoreductase" evidence="8">
    <location>
        <begin position="58"/>
        <end position="165"/>
    </location>
</feature>
<dbReference type="OrthoDB" id="9788328at2"/>
<organism evidence="9 10">
    <name type="scientific">Loktanella atrilutea</name>
    <dbReference type="NCBI Taxonomy" id="366533"/>
    <lineage>
        <taxon>Bacteria</taxon>
        <taxon>Pseudomonadati</taxon>
        <taxon>Pseudomonadota</taxon>
        <taxon>Alphaproteobacteria</taxon>
        <taxon>Rhodobacterales</taxon>
        <taxon>Roseobacteraceae</taxon>
        <taxon>Loktanella</taxon>
    </lineage>
</organism>
<feature type="transmembrane region" description="Helical" evidence="7">
    <location>
        <begin position="16"/>
        <end position="33"/>
    </location>
</feature>
<evidence type="ECO:0000256" key="5">
    <source>
        <dbReference type="ARBA" id="ARBA00023004"/>
    </source>
</evidence>
<dbReference type="RefSeq" id="WP_072856696.1">
    <property type="nucleotide sequence ID" value="NZ_FQUE01000003.1"/>
</dbReference>
<comment type="subcellular location">
    <subcellularLocation>
        <location evidence="7">Cell membrane</location>
        <topology evidence="7">Multi-pass membrane protein</topology>
    </subcellularLocation>
    <subcellularLocation>
        <location evidence="1">Membrane</location>
        <topology evidence="1">Multi-pass membrane protein</topology>
    </subcellularLocation>
</comment>
<comment type="function">
    <text evidence="7">Part of the MsrPQ system that repairs oxidized periplasmic proteins containing methionine sulfoxide residues (Met-O), using respiratory chain electrons. Thus protects these proteins from oxidative-stress damage caused by reactive species of oxygen and chlorine generated by the host defense mechanisms. MsrPQ is essential for the maintenance of envelope integrity under bleach stress, rescuing a wide series of structurally unrelated periplasmic proteins from methionine oxidation. MsrQ provides electrons for reduction to the reductase catalytic subunit MsrP, using the quinone pool of the respiratory chain.</text>
</comment>
<evidence type="ECO:0000256" key="2">
    <source>
        <dbReference type="ARBA" id="ARBA00022448"/>
    </source>
</evidence>
<evidence type="ECO:0000256" key="1">
    <source>
        <dbReference type="ARBA" id="ARBA00004141"/>
    </source>
</evidence>
<evidence type="ECO:0000259" key="8">
    <source>
        <dbReference type="Pfam" id="PF01794"/>
    </source>
</evidence>
<dbReference type="GO" id="GO:0009055">
    <property type="term" value="F:electron transfer activity"/>
    <property type="evidence" value="ECO:0007669"/>
    <property type="project" value="UniProtKB-UniRule"/>
</dbReference>
<keyword evidence="7" id="KW-0249">Electron transport</keyword>
<keyword evidence="7" id="KW-0285">Flavoprotein</keyword>
<keyword evidence="6 7" id="KW-0472">Membrane</keyword>
<evidence type="ECO:0000256" key="7">
    <source>
        <dbReference type="HAMAP-Rule" id="MF_01207"/>
    </source>
</evidence>
<reference evidence="10" key="1">
    <citation type="submission" date="2016-11" db="EMBL/GenBank/DDBJ databases">
        <authorList>
            <person name="Varghese N."/>
            <person name="Submissions S."/>
        </authorList>
    </citation>
    <scope>NUCLEOTIDE SEQUENCE [LARGE SCALE GENOMIC DNA]</scope>
    <source>
        <strain evidence="10">DSM 29326</strain>
    </source>
</reference>
<sequence>MALANSINGAVRRVPAWPLYLLGAGWMGWQFWLALTGQGKYGVEPINVLEREYGLDALILLVAGLAVTPLRTWAGVNLIKFRRAIGLLAFFFVLAHFLVFALLDVQTLGRVVTEVVKRPYVTVGFIAFLALIPLALTSNNWSIRRMGPVRWRRLHKLVYPAALLGALHFIWLVKGWPLEPFLYMGGLILLLALRLKWSRIREIATTRRGGARTS</sequence>
<dbReference type="InterPro" id="IPR013130">
    <property type="entry name" value="Fe3_Rdtase_TM_dom"/>
</dbReference>
<feature type="transmembrane region" description="Helical" evidence="7">
    <location>
        <begin position="85"/>
        <end position="103"/>
    </location>
</feature>
<feature type="transmembrane region" description="Helical" evidence="7">
    <location>
        <begin position="157"/>
        <end position="174"/>
    </location>
</feature>
<evidence type="ECO:0000313" key="9">
    <source>
        <dbReference type="EMBL" id="SHF00896.1"/>
    </source>
</evidence>
<keyword evidence="7" id="KW-0349">Heme</keyword>